<reference evidence="8" key="1">
    <citation type="journal article" date="2014" name="Int. J. Syst. Evol. Microbiol.">
        <title>Complete genome of a new Firmicutes species belonging to the dominant human colonic microbiota ('Ruminococcus bicirculans') reveals two chromosomes and a selective capacity to utilize plant glucans.</title>
        <authorList>
            <consortium name="NISC Comparative Sequencing Program"/>
            <person name="Wegmann U."/>
            <person name="Louis P."/>
            <person name="Goesmann A."/>
            <person name="Henrissat B."/>
            <person name="Duncan S.H."/>
            <person name="Flint H.J."/>
        </authorList>
    </citation>
    <scope>NUCLEOTIDE SEQUENCE</scope>
    <source>
        <strain evidence="8">NBRC 103855</strain>
    </source>
</reference>
<keyword evidence="4" id="KW-0408">Iron</keyword>
<evidence type="ECO:0000313" key="8">
    <source>
        <dbReference type="EMBL" id="GLQ09933.1"/>
    </source>
</evidence>
<dbReference type="RefSeq" id="WP_284390114.1">
    <property type="nucleotide sequence ID" value="NZ_BSNG01000001.1"/>
</dbReference>
<feature type="domain" description="Fe/B12 periplasmic-binding" evidence="7">
    <location>
        <begin position="44"/>
        <end position="320"/>
    </location>
</feature>
<comment type="similarity">
    <text evidence="2">Belongs to the bacterial solute-binding protein 8 family.</text>
</comment>
<evidence type="ECO:0000256" key="5">
    <source>
        <dbReference type="ARBA" id="ARBA00022729"/>
    </source>
</evidence>
<dbReference type="PROSITE" id="PS50983">
    <property type="entry name" value="FE_B12_PBP"/>
    <property type="match status" value="1"/>
</dbReference>
<keyword evidence="3" id="KW-0813">Transport</keyword>
<comment type="subcellular location">
    <subcellularLocation>
        <location evidence="1">Cell envelope</location>
    </subcellularLocation>
</comment>
<sequence length="326" mass="34563">MTIKFSAIALAAMAFAGGVHAEDSFPVTITTALGDAVIPAKPQRVVTWGWSAQDVVLDLGIVPVGMPFFRYGGGDDGVLPWTAEAVAKLGAEMPVILPDSAEPPIEAIAALQPDVIIAPYSGLTPDEFALLSNIAPVVAYPETPWFASWQQVVDLTGKALGLSAEAKALKQQTQAFMQAEADKYPAIQGTVFANVINRPDGSVAVRMEEDPRVRLLVDLGMKAAPMTPGGLMVSTGISYTLSYETFDQIAAEMLVTFFDNQQSADDFLNLSYIKLAPLVQKHAMAMIVGEETIMAVGGAITPASLRWAFADFIKTVGETAAVAKGQ</sequence>
<evidence type="ECO:0000259" key="7">
    <source>
        <dbReference type="PROSITE" id="PS50983"/>
    </source>
</evidence>
<keyword evidence="5 6" id="KW-0732">Signal</keyword>
<reference evidence="8" key="2">
    <citation type="submission" date="2023-01" db="EMBL/GenBank/DDBJ databases">
        <title>Draft genome sequence of Devosia yakushimensis strain NBRC 103855.</title>
        <authorList>
            <person name="Sun Q."/>
            <person name="Mori K."/>
        </authorList>
    </citation>
    <scope>NUCLEOTIDE SEQUENCE</scope>
    <source>
        <strain evidence="8">NBRC 103855</strain>
    </source>
</reference>
<dbReference type="InterPro" id="IPR051313">
    <property type="entry name" value="Bact_iron-sidero_bind"/>
</dbReference>
<protein>
    <submittedName>
        <fullName evidence="8">Periplasmic binding protein</fullName>
    </submittedName>
</protein>
<dbReference type="Pfam" id="PF01497">
    <property type="entry name" value="Peripla_BP_2"/>
    <property type="match status" value="1"/>
</dbReference>
<organism evidence="8 9">
    <name type="scientific">Devosia yakushimensis</name>
    <dbReference type="NCBI Taxonomy" id="470028"/>
    <lineage>
        <taxon>Bacteria</taxon>
        <taxon>Pseudomonadati</taxon>
        <taxon>Pseudomonadota</taxon>
        <taxon>Alphaproteobacteria</taxon>
        <taxon>Hyphomicrobiales</taxon>
        <taxon>Devosiaceae</taxon>
        <taxon>Devosia</taxon>
    </lineage>
</organism>
<keyword evidence="4" id="KW-0410">Iron transport</keyword>
<feature type="signal peptide" evidence="6">
    <location>
        <begin position="1"/>
        <end position="21"/>
    </location>
</feature>
<evidence type="ECO:0000256" key="3">
    <source>
        <dbReference type="ARBA" id="ARBA00022448"/>
    </source>
</evidence>
<evidence type="ECO:0000313" key="9">
    <source>
        <dbReference type="Proteomes" id="UP001161406"/>
    </source>
</evidence>
<keyword evidence="4" id="KW-0406">Ion transport</keyword>
<dbReference type="Proteomes" id="UP001161406">
    <property type="component" value="Unassembled WGS sequence"/>
</dbReference>
<dbReference type="SUPFAM" id="SSF53807">
    <property type="entry name" value="Helical backbone' metal receptor"/>
    <property type="match status" value="1"/>
</dbReference>
<proteinExistence type="inferred from homology"/>
<comment type="caution">
    <text evidence="8">The sequence shown here is derived from an EMBL/GenBank/DDBJ whole genome shotgun (WGS) entry which is preliminary data.</text>
</comment>
<dbReference type="EMBL" id="BSNG01000001">
    <property type="protein sequence ID" value="GLQ09933.1"/>
    <property type="molecule type" value="Genomic_DNA"/>
</dbReference>
<accession>A0ABQ5UFI9</accession>
<evidence type="ECO:0000256" key="2">
    <source>
        <dbReference type="ARBA" id="ARBA00008814"/>
    </source>
</evidence>
<evidence type="ECO:0000256" key="1">
    <source>
        <dbReference type="ARBA" id="ARBA00004196"/>
    </source>
</evidence>
<dbReference type="Gene3D" id="3.40.50.1980">
    <property type="entry name" value="Nitrogenase molybdenum iron protein domain"/>
    <property type="match status" value="2"/>
</dbReference>
<gene>
    <name evidence="8" type="ORF">GCM10007913_18650</name>
</gene>
<dbReference type="PANTHER" id="PTHR30532">
    <property type="entry name" value="IRON III DICITRATE-BINDING PERIPLASMIC PROTEIN"/>
    <property type="match status" value="1"/>
</dbReference>
<feature type="chain" id="PRO_5046029309" evidence="6">
    <location>
        <begin position="22"/>
        <end position="326"/>
    </location>
</feature>
<dbReference type="InterPro" id="IPR002491">
    <property type="entry name" value="ABC_transptr_periplasmic_BD"/>
</dbReference>
<evidence type="ECO:0000256" key="4">
    <source>
        <dbReference type="ARBA" id="ARBA00022496"/>
    </source>
</evidence>
<keyword evidence="9" id="KW-1185">Reference proteome</keyword>
<name>A0ABQ5UFI9_9HYPH</name>
<evidence type="ECO:0000256" key="6">
    <source>
        <dbReference type="SAM" id="SignalP"/>
    </source>
</evidence>
<dbReference type="PANTHER" id="PTHR30532:SF28">
    <property type="entry name" value="PETROBACTIN-BINDING PROTEIN YCLQ"/>
    <property type="match status" value="1"/>
</dbReference>